<dbReference type="GO" id="GO:0006386">
    <property type="term" value="P:termination of RNA polymerase III transcription"/>
    <property type="evidence" value="ECO:0007669"/>
    <property type="project" value="TreeGrafter"/>
</dbReference>
<dbReference type="PANTHER" id="PTHR11239:SF12">
    <property type="entry name" value="DNA-DIRECTED RNA POLYMERASE III SUBUNIT RPC10"/>
    <property type="match status" value="1"/>
</dbReference>
<dbReference type="PIRSF" id="PIRSF005586">
    <property type="entry name" value="RNApol_RpoM"/>
    <property type="match status" value="1"/>
</dbReference>
<keyword evidence="3 7" id="KW-0479">Metal-binding</keyword>
<dbReference type="PROSITE" id="PS00466">
    <property type="entry name" value="ZF_TFIIS_1"/>
    <property type="match status" value="1"/>
</dbReference>
<dbReference type="CDD" id="cd10509">
    <property type="entry name" value="Zn-ribbon_RPC11"/>
    <property type="match status" value="1"/>
</dbReference>
<gene>
    <name evidence="10" type="ORF">HYH03_018586</name>
</gene>
<feature type="binding site" evidence="7">
    <location>
        <position position="20"/>
    </location>
    <ligand>
        <name>Zn(2+)</name>
        <dbReference type="ChEBI" id="CHEBI:29105"/>
        <label>1</label>
    </ligand>
</feature>
<name>A0A835XLL8_9CHLO</name>
<evidence type="ECO:0000256" key="6">
    <source>
        <dbReference type="ARBA" id="ARBA00023242"/>
    </source>
</evidence>
<dbReference type="Pfam" id="PF01096">
    <property type="entry name" value="Zn_ribbon_TFIIS"/>
    <property type="match status" value="1"/>
</dbReference>
<feature type="binding site" evidence="7">
    <location>
        <position position="92"/>
    </location>
    <ligand>
        <name>Zn(2+)</name>
        <dbReference type="ChEBI" id="CHEBI:29105"/>
        <label>2</label>
    </ligand>
</feature>
<dbReference type="Proteomes" id="UP000612055">
    <property type="component" value="Unassembled WGS sequence"/>
</dbReference>
<keyword evidence="2" id="KW-0804">Transcription</keyword>
<dbReference type="OrthoDB" id="282152at2759"/>
<keyword evidence="11" id="KW-1185">Reference proteome</keyword>
<feature type="domain" description="TFIIS-type" evidence="9">
    <location>
        <begin position="57"/>
        <end position="97"/>
    </location>
</feature>
<feature type="binding site" evidence="7">
    <location>
        <position position="89"/>
    </location>
    <ligand>
        <name>Zn(2+)</name>
        <dbReference type="ChEBI" id="CHEBI:29105"/>
        <label>2</label>
    </ligand>
</feature>
<keyword evidence="4 8" id="KW-0863">Zinc-finger</keyword>
<comment type="caution">
    <text evidence="10">The sequence shown here is derived from an EMBL/GenBank/DDBJ whole genome shotgun (WGS) entry which is preliminary data.</text>
</comment>
<dbReference type="EMBL" id="JAEHOE010000219">
    <property type="protein sequence ID" value="KAG2482479.1"/>
    <property type="molecule type" value="Genomic_DNA"/>
</dbReference>
<evidence type="ECO:0000313" key="11">
    <source>
        <dbReference type="Proteomes" id="UP000612055"/>
    </source>
</evidence>
<feature type="binding site" evidence="7">
    <location>
        <position position="17"/>
    </location>
    <ligand>
        <name>Zn(2+)</name>
        <dbReference type="ChEBI" id="CHEBI:29105"/>
        <label>1</label>
    </ligand>
</feature>
<evidence type="ECO:0000256" key="8">
    <source>
        <dbReference type="PROSITE-ProRule" id="PRU00472"/>
    </source>
</evidence>
<evidence type="ECO:0000256" key="2">
    <source>
        <dbReference type="ARBA" id="ARBA00022478"/>
    </source>
</evidence>
<dbReference type="SUPFAM" id="SSF57783">
    <property type="entry name" value="Zinc beta-ribbon"/>
    <property type="match status" value="1"/>
</dbReference>
<keyword evidence="6" id="KW-0539">Nucleus</keyword>
<reference evidence="10" key="1">
    <citation type="journal article" date="2020" name="bioRxiv">
        <title>Comparative genomics of Chlamydomonas.</title>
        <authorList>
            <person name="Craig R.J."/>
            <person name="Hasan A.R."/>
            <person name="Ness R.W."/>
            <person name="Keightley P.D."/>
        </authorList>
    </citation>
    <scope>NUCLEOTIDE SEQUENCE</scope>
    <source>
        <strain evidence="10">CCAP 11/70</strain>
    </source>
</reference>
<evidence type="ECO:0000256" key="5">
    <source>
        <dbReference type="ARBA" id="ARBA00022833"/>
    </source>
</evidence>
<protein>
    <recommendedName>
        <fullName evidence="9">TFIIS-type domain-containing protein</fullName>
    </recommendedName>
</protein>
<proteinExistence type="predicted"/>
<evidence type="ECO:0000259" key="9">
    <source>
        <dbReference type="PROSITE" id="PS51133"/>
    </source>
</evidence>
<dbReference type="PROSITE" id="PS51133">
    <property type="entry name" value="ZF_TFIIS_2"/>
    <property type="match status" value="1"/>
</dbReference>
<accession>A0A835XLL8</accession>
<evidence type="ECO:0000256" key="7">
    <source>
        <dbReference type="PIRSR" id="PIRSR005586-1"/>
    </source>
</evidence>
<dbReference type="GO" id="GO:0008270">
    <property type="term" value="F:zinc ion binding"/>
    <property type="evidence" value="ECO:0007669"/>
    <property type="project" value="UniProtKB-KW"/>
</dbReference>
<dbReference type="SMART" id="SM00440">
    <property type="entry name" value="ZnF_C2C2"/>
    <property type="match status" value="1"/>
</dbReference>
<sequence length="99" mass="11491">MLLVELTEYSKELRYFCQSCPYVYNIDKKISKTAPLARKQVDDVLGGEDAWKNVAKTDATCPKCTYHQAYFMEIQIRSADEPATLFFKCVQCGHRWREG</sequence>
<dbReference type="FunFam" id="2.20.25.10:FF:000066">
    <property type="entry name" value="DNA-directed RNA polymerase subunit"/>
    <property type="match status" value="1"/>
</dbReference>
<dbReference type="Gene3D" id="2.20.25.10">
    <property type="match status" value="1"/>
</dbReference>
<evidence type="ECO:0000256" key="4">
    <source>
        <dbReference type="ARBA" id="ARBA00022771"/>
    </source>
</evidence>
<comment type="subcellular location">
    <subcellularLocation>
        <location evidence="1">Nucleus</location>
    </subcellularLocation>
</comment>
<evidence type="ECO:0000256" key="1">
    <source>
        <dbReference type="ARBA" id="ARBA00004123"/>
    </source>
</evidence>
<dbReference type="PANTHER" id="PTHR11239">
    <property type="entry name" value="DNA-DIRECTED RNA POLYMERASE"/>
    <property type="match status" value="1"/>
</dbReference>
<feature type="binding site" evidence="7">
    <location>
        <position position="61"/>
    </location>
    <ligand>
        <name>Zn(2+)</name>
        <dbReference type="ChEBI" id="CHEBI:29105"/>
        <label>2</label>
    </ligand>
</feature>
<evidence type="ECO:0000256" key="3">
    <source>
        <dbReference type="ARBA" id="ARBA00022723"/>
    </source>
</evidence>
<dbReference type="GO" id="GO:0005666">
    <property type="term" value="C:RNA polymerase III complex"/>
    <property type="evidence" value="ECO:0007669"/>
    <property type="project" value="TreeGrafter"/>
</dbReference>
<dbReference type="InterPro" id="IPR034014">
    <property type="entry name" value="Zn_ribbon_RPC11_C"/>
</dbReference>
<dbReference type="AlphaFoldDB" id="A0A835XLL8"/>
<evidence type="ECO:0000313" key="10">
    <source>
        <dbReference type="EMBL" id="KAG2482479.1"/>
    </source>
</evidence>
<feature type="binding site" evidence="7">
    <location>
        <position position="64"/>
    </location>
    <ligand>
        <name>Zn(2+)</name>
        <dbReference type="ChEBI" id="CHEBI:29105"/>
        <label>2</label>
    </ligand>
</feature>
<dbReference type="InterPro" id="IPR001222">
    <property type="entry name" value="Znf_TFIIS"/>
</dbReference>
<keyword evidence="2" id="KW-0240">DNA-directed RNA polymerase</keyword>
<keyword evidence="5 7" id="KW-0862">Zinc</keyword>
<dbReference type="InterPro" id="IPR012164">
    <property type="entry name" value="Rpa12/Rpb9/Rpc10/TFS"/>
</dbReference>
<dbReference type="GO" id="GO:0003676">
    <property type="term" value="F:nucleic acid binding"/>
    <property type="evidence" value="ECO:0007669"/>
    <property type="project" value="InterPro"/>
</dbReference>
<organism evidence="10 11">
    <name type="scientific">Edaphochlamys debaryana</name>
    <dbReference type="NCBI Taxonomy" id="47281"/>
    <lineage>
        <taxon>Eukaryota</taxon>
        <taxon>Viridiplantae</taxon>
        <taxon>Chlorophyta</taxon>
        <taxon>core chlorophytes</taxon>
        <taxon>Chlorophyceae</taxon>
        <taxon>CS clade</taxon>
        <taxon>Chlamydomonadales</taxon>
        <taxon>Chlamydomonadales incertae sedis</taxon>
        <taxon>Edaphochlamys</taxon>
    </lineage>
</organism>
<dbReference type="GO" id="GO:0003899">
    <property type="term" value="F:DNA-directed RNA polymerase activity"/>
    <property type="evidence" value="ECO:0007669"/>
    <property type="project" value="InterPro"/>
</dbReference>